<evidence type="ECO:0000313" key="2">
    <source>
        <dbReference type="Proteomes" id="UP000299102"/>
    </source>
</evidence>
<reference evidence="1 2" key="1">
    <citation type="journal article" date="2019" name="Commun. Biol.">
        <title>The bagworm genome reveals a unique fibroin gene that provides high tensile strength.</title>
        <authorList>
            <person name="Kono N."/>
            <person name="Nakamura H."/>
            <person name="Ohtoshi R."/>
            <person name="Tomita M."/>
            <person name="Numata K."/>
            <person name="Arakawa K."/>
        </authorList>
    </citation>
    <scope>NUCLEOTIDE SEQUENCE [LARGE SCALE GENOMIC DNA]</scope>
</reference>
<organism evidence="1 2">
    <name type="scientific">Eumeta variegata</name>
    <name type="common">Bagworm moth</name>
    <name type="synonym">Eumeta japonica</name>
    <dbReference type="NCBI Taxonomy" id="151549"/>
    <lineage>
        <taxon>Eukaryota</taxon>
        <taxon>Metazoa</taxon>
        <taxon>Ecdysozoa</taxon>
        <taxon>Arthropoda</taxon>
        <taxon>Hexapoda</taxon>
        <taxon>Insecta</taxon>
        <taxon>Pterygota</taxon>
        <taxon>Neoptera</taxon>
        <taxon>Endopterygota</taxon>
        <taxon>Lepidoptera</taxon>
        <taxon>Glossata</taxon>
        <taxon>Ditrysia</taxon>
        <taxon>Tineoidea</taxon>
        <taxon>Psychidae</taxon>
        <taxon>Oiketicinae</taxon>
        <taxon>Eumeta</taxon>
    </lineage>
</organism>
<keyword evidence="2" id="KW-1185">Reference proteome</keyword>
<comment type="caution">
    <text evidence="1">The sequence shown here is derived from an EMBL/GenBank/DDBJ whole genome shotgun (WGS) entry which is preliminary data.</text>
</comment>
<dbReference type="Proteomes" id="UP000299102">
    <property type="component" value="Unassembled WGS sequence"/>
</dbReference>
<sequence length="85" mass="9690">MHNNNNDKITSSFQRSIPISRRPINALLNNVYGGNVTKLRYADGRMTRQTSRRRRASRARERDALLAKALRNAEQSPAVNYAMST</sequence>
<accession>A0A4C1ZSA7</accession>
<dbReference type="AlphaFoldDB" id="A0A4C1ZSA7"/>
<proteinExistence type="predicted"/>
<evidence type="ECO:0000313" key="1">
    <source>
        <dbReference type="EMBL" id="GBP90302.1"/>
    </source>
</evidence>
<dbReference type="EMBL" id="BGZK01002074">
    <property type="protein sequence ID" value="GBP90302.1"/>
    <property type="molecule type" value="Genomic_DNA"/>
</dbReference>
<name>A0A4C1ZSA7_EUMVA</name>
<gene>
    <name evidence="1" type="ORF">EVAR_100622_1</name>
</gene>
<protein>
    <submittedName>
        <fullName evidence="1">Uncharacterized protein</fullName>
    </submittedName>
</protein>